<dbReference type="CDD" id="cd06186">
    <property type="entry name" value="NOX_Duox_like_FAD_NADP"/>
    <property type="match status" value="1"/>
</dbReference>
<reference evidence="9" key="1">
    <citation type="submission" date="2021-11" db="EMBL/GenBank/DDBJ databases">
        <authorList>
            <person name="Schell T."/>
        </authorList>
    </citation>
    <scope>NUCLEOTIDE SEQUENCE</scope>
    <source>
        <strain evidence="9">M5</strain>
    </source>
</reference>
<evidence type="ECO:0000259" key="8">
    <source>
        <dbReference type="PROSITE" id="PS51384"/>
    </source>
</evidence>
<evidence type="ECO:0000256" key="7">
    <source>
        <dbReference type="SAM" id="Phobius"/>
    </source>
</evidence>
<evidence type="ECO:0000256" key="4">
    <source>
        <dbReference type="ARBA" id="ARBA00023002"/>
    </source>
</evidence>
<protein>
    <recommendedName>
        <fullName evidence="8">FAD-binding FR-type domain-containing protein</fullName>
    </recommendedName>
</protein>
<evidence type="ECO:0000256" key="2">
    <source>
        <dbReference type="ARBA" id="ARBA00022692"/>
    </source>
</evidence>
<dbReference type="InterPro" id="IPR039261">
    <property type="entry name" value="FNR_nucleotide-bd"/>
</dbReference>
<dbReference type="FunFam" id="2.40.30.10:FF:000056">
    <property type="entry name" value="NADPH oxidase 5"/>
    <property type="match status" value="1"/>
</dbReference>
<feature type="region of interest" description="Disordered" evidence="6">
    <location>
        <begin position="346"/>
        <end position="376"/>
    </location>
</feature>
<keyword evidence="2 7" id="KW-0812">Transmembrane</keyword>
<dbReference type="PANTHER" id="PTHR11972:SF58">
    <property type="entry name" value="NADPH OXIDASE 5"/>
    <property type="match status" value="1"/>
</dbReference>
<dbReference type="GO" id="GO:0006952">
    <property type="term" value="P:defense response"/>
    <property type="evidence" value="ECO:0007669"/>
    <property type="project" value="TreeGrafter"/>
</dbReference>
<keyword evidence="10" id="KW-1185">Reference proteome</keyword>
<comment type="caution">
    <text evidence="9">The sequence shown here is derived from an EMBL/GenBank/DDBJ whole genome shotgun (WGS) entry which is preliminary data.</text>
</comment>
<dbReference type="Pfam" id="PF01794">
    <property type="entry name" value="Ferric_reduct"/>
    <property type="match status" value="1"/>
</dbReference>
<feature type="transmembrane region" description="Helical" evidence="7">
    <location>
        <begin position="39"/>
        <end position="62"/>
    </location>
</feature>
<dbReference type="InterPro" id="IPR050369">
    <property type="entry name" value="RBOH/FRE"/>
</dbReference>
<evidence type="ECO:0000256" key="5">
    <source>
        <dbReference type="ARBA" id="ARBA00023136"/>
    </source>
</evidence>
<dbReference type="EMBL" id="CAKKLH010000124">
    <property type="protein sequence ID" value="CAH0104032.1"/>
    <property type="molecule type" value="Genomic_DNA"/>
</dbReference>
<dbReference type="Gene3D" id="2.40.30.10">
    <property type="entry name" value="Translation factors"/>
    <property type="match status" value="1"/>
</dbReference>
<dbReference type="InterPro" id="IPR017938">
    <property type="entry name" value="Riboflavin_synthase-like_b-brl"/>
</dbReference>
<gene>
    <name evidence="9" type="ORF">DGAL_LOCUS6744</name>
</gene>
<dbReference type="GO" id="GO:0042554">
    <property type="term" value="P:superoxide anion generation"/>
    <property type="evidence" value="ECO:0007669"/>
    <property type="project" value="TreeGrafter"/>
</dbReference>
<dbReference type="AlphaFoldDB" id="A0A8J2WH00"/>
<dbReference type="OrthoDB" id="167398at2759"/>
<proteinExistence type="predicted"/>
<accession>A0A8J2WH00</accession>
<evidence type="ECO:0000313" key="9">
    <source>
        <dbReference type="EMBL" id="CAH0104032.1"/>
    </source>
</evidence>
<comment type="subcellular location">
    <subcellularLocation>
        <location evidence="1">Membrane</location>
        <topology evidence="1">Multi-pass membrane protein</topology>
    </subcellularLocation>
</comment>
<evidence type="ECO:0000256" key="1">
    <source>
        <dbReference type="ARBA" id="ARBA00004141"/>
    </source>
</evidence>
<dbReference type="Pfam" id="PF08022">
    <property type="entry name" value="FAD_binding_8"/>
    <property type="match status" value="1"/>
</dbReference>
<evidence type="ECO:0000256" key="3">
    <source>
        <dbReference type="ARBA" id="ARBA00022989"/>
    </source>
</evidence>
<dbReference type="SFLD" id="SFLDS00052">
    <property type="entry name" value="Ferric_Reductase_Domain"/>
    <property type="match status" value="1"/>
</dbReference>
<dbReference type="InterPro" id="IPR013121">
    <property type="entry name" value="Fe_red_NAD-bd_6"/>
</dbReference>
<keyword evidence="5 7" id="KW-0472">Membrane</keyword>
<keyword evidence="3 7" id="KW-1133">Transmembrane helix</keyword>
<dbReference type="Pfam" id="PF08030">
    <property type="entry name" value="NAD_binding_6"/>
    <property type="match status" value="1"/>
</dbReference>
<feature type="transmembrane region" description="Helical" evidence="7">
    <location>
        <begin position="229"/>
        <end position="245"/>
    </location>
</feature>
<dbReference type="InterPro" id="IPR013112">
    <property type="entry name" value="FAD-bd_8"/>
</dbReference>
<dbReference type="SUPFAM" id="SSF52343">
    <property type="entry name" value="Ferredoxin reductase-like, C-terminal NADP-linked domain"/>
    <property type="match status" value="1"/>
</dbReference>
<sequence>MLIFSFKFSLDRFLLPSTENKTKPTTSFKSFGSYAKNNLTFVIFIVAYAIVNLGLFISRAIQYKDSNIFYILARACGQTLNFNCVFILVLMLRHGITLLRQVGGGFFLPLDQHVYLHKVCGVVVVILSALHTLMHIINFPLNIADELVSPITNKTHSAAEWLFTMKPGLFGLYPGLANITGWLLVVILAIMGVCSLPSVRKSGYFEVFYWTHLLYIPFWILLIFHGPNFWYWFIIPGLCFVLIKGRRRFRLRSTGQGRSIISSASLLPSRVTHLVIRKPANFYFNPGDYVYIKIPAITSTEWHPFTISSAPELQDSIWLHIRCAGGWTNKLYDFFEHQQSKQLLRSNNNNDKKNNSAVEPTAVASQPTSKYIPPQNQSPAIAVRHQSCVVSVSLPIEPSDQNNLQSETRKMKLTPRASYAPETLKNETTQISQPTKREEKHIFQSLEVAIDGPYGAPSSHIFRAQHAVLIAAGIGVTPFASILQSIMHRYYAIRQNCPNCEHSWVSQMPDSIMNLKKVDFFWINRDQRSFEWFVDMLSQLEMEQADVGGVLNRFLDLHMYITSALKKTDMKAVGLQMAFDLLYAKEKRDLVTGLKTRTNAGRPNWDKVFQKLVDEDKGNVTVFYCGPPQLSKELKKKCDEFGFDFRKEIF</sequence>
<dbReference type="SUPFAM" id="SSF63380">
    <property type="entry name" value="Riboflavin synthase domain-like"/>
    <property type="match status" value="1"/>
</dbReference>
<name>A0A8J2WH00_9CRUS</name>
<dbReference type="InterPro" id="IPR013130">
    <property type="entry name" value="Fe3_Rdtase_TM_dom"/>
</dbReference>
<evidence type="ECO:0000313" key="10">
    <source>
        <dbReference type="Proteomes" id="UP000789390"/>
    </source>
</evidence>
<dbReference type="GO" id="GO:0016175">
    <property type="term" value="F:superoxide-generating NAD(P)H oxidase activity"/>
    <property type="evidence" value="ECO:0007669"/>
    <property type="project" value="TreeGrafter"/>
</dbReference>
<feature type="transmembrane region" description="Helical" evidence="7">
    <location>
        <begin position="68"/>
        <end position="93"/>
    </location>
</feature>
<evidence type="ECO:0000256" key="6">
    <source>
        <dbReference type="SAM" id="MobiDB-lite"/>
    </source>
</evidence>
<keyword evidence="4" id="KW-0560">Oxidoreductase</keyword>
<feature type="domain" description="FAD-binding FR-type" evidence="8">
    <location>
        <begin position="244"/>
        <end position="374"/>
    </location>
</feature>
<feature type="transmembrane region" description="Helical" evidence="7">
    <location>
        <begin position="467"/>
        <end position="487"/>
    </location>
</feature>
<dbReference type="FunFam" id="3.40.50.80:FF:000012">
    <property type="entry name" value="NADPH oxidase, isoform B"/>
    <property type="match status" value="1"/>
</dbReference>
<organism evidence="9 10">
    <name type="scientific">Daphnia galeata</name>
    <dbReference type="NCBI Taxonomy" id="27404"/>
    <lineage>
        <taxon>Eukaryota</taxon>
        <taxon>Metazoa</taxon>
        <taxon>Ecdysozoa</taxon>
        <taxon>Arthropoda</taxon>
        <taxon>Crustacea</taxon>
        <taxon>Branchiopoda</taxon>
        <taxon>Diplostraca</taxon>
        <taxon>Cladocera</taxon>
        <taxon>Anomopoda</taxon>
        <taxon>Daphniidae</taxon>
        <taxon>Daphnia</taxon>
    </lineage>
</organism>
<dbReference type="InterPro" id="IPR017927">
    <property type="entry name" value="FAD-bd_FR_type"/>
</dbReference>
<dbReference type="PANTHER" id="PTHR11972">
    <property type="entry name" value="NADPH OXIDASE"/>
    <property type="match status" value="1"/>
</dbReference>
<feature type="transmembrane region" description="Helical" evidence="7">
    <location>
        <begin position="170"/>
        <end position="191"/>
    </location>
</feature>
<dbReference type="Proteomes" id="UP000789390">
    <property type="component" value="Unassembled WGS sequence"/>
</dbReference>
<dbReference type="SFLD" id="SFLDG01169">
    <property type="entry name" value="NADPH_oxidase_subgroup_(NOX)"/>
    <property type="match status" value="1"/>
</dbReference>
<dbReference type="PROSITE" id="PS51384">
    <property type="entry name" value="FAD_FR"/>
    <property type="match status" value="1"/>
</dbReference>
<dbReference type="Gene3D" id="3.40.50.80">
    <property type="entry name" value="Nucleotide-binding domain of ferredoxin-NADP reductase (FNR) module"/>
    <property type="match status" value="1"/>
</dbReference>
<feature type="transmembrane region" description="Helical" evidence="7">
    <location>
        <begin position="114"/>
        <end position="137"/>
    </location>
</feature>
<dbReference type="GO" id="GO:0043020">
    <property type="term" value="C:NADPH oxidase complex"/>
    <property type="evidence" value="ECO:0007669"/>
    <property type="project" value="TreeGrafter"/>
</dbReference>
<feature type="compositionally biased region" description="Polar residues" evidence="6">
    <location>
        <begin position="363"/>
        <end position="376"/>
    </location>
</feature>